<evidence type="ECO:0000256" key="3">
    <source>
        <dbReference type="ARBA" id="ARBA00022705"/>
    </source>
</evidence>
<reference evidence="6 7" key="1">
    <citation type="journal article" date="2020" name="Fungal Divers.">
        <title>Resolving the Mortierellaceae phylogeny through synthesis of multi-gene phylogenetics and phylogenomics.</title>
        <authorList>
            <person name="Vandepol N."/>
            <person name="Liber J."/>
            <person name="Desiro A."/>
            <person name="Na H."/>
            <person name="Kennedy M."/>
            <person name="Barry K."/>
            <person name="Grigoriev I.V."/>
            <person name="Miller A.N."/>
            <person name="O'Donnell K."/>
            <person name="Stajich J.E."/>
            <person name="Bonito G."/>
        </authorList>
    </citation>
    <scope>NUCLEOTIDE SEQUENCE [LARGE SCALE GENOMIC DNA]</scope>
    <source>
        <strain evidence="6 7">AD045</strain>
    </source>
</reference>
<proteinExistence type="predicted"/>
<dbReference type="InterPro" id="IPR019038">
    <property type="entry name" value="POLD3"/>
</dbReference>
<feature type="compositionally biased region" description="Basic and acidic residues" evidence="5">
    <location>
        <begin position="284"/>
        <end position="293"/>
    </location>
</feature>
<dbReference type="PANTHER" id="PTHR17598">
    <property type="entry name" value="DNA POLYMERASE DELTA SUBUNIT 3"/>
    <property type="match status" value="1"/>
</dbReference>
<feature type="compositionally biased region" description="Acidic residues" evidence="5">
    <location>
        <begin position="294"/>
        <end position="303"/>
    </location>
</feature>
<keyword evidence="4" id="KW-0539">Nucleus</keyword>
<feature type="region of interest" description="Disordered" evidence="5">
    <location>
        <begin position="166"/>
        <end position="215"/>
    </location>
</feature>
<evidence type="ECO:0000256" key="1">
    <source>
        <dbReference type="ARBA" id="ARBA00004123"/>
    </source>
</evidence>
<evidence type="ECO:0000256" key="5">
    <source>
        <dbReference type="SAM" id="MobiDB-lite"/>
    </source>
</evidence>
<feature type="compositionally biased region" description="Polar residues" evidence="5">
    <location>
        <begin position="531"/>
        <end position="542"/>
    </location>
</feature>
<feature type="region of interest" description="Disordered" evidence="5">
    <location>
        <begin position="492"/>
        <end position="542"/>
    </location>
</feature>
<gene>
    <name evidence="6" type="primary">POLD3</name>
    <name evidence="6" type="ORF">BGZ96_010718</name>
</gene>
<comment type="caution">
    <text evidence="6">The sequence shown here is derived from an EMBL/GenBank/DDBJ whole genome shotgun (WGS) entry which is preliminary data.</text>
</comment>
<evidence type="ECO:0000313" key="7">
    <source>
        <dbReference type="Proteomes" id="UP001194696"/>
    </source>
</evidence>
<dbReference type="Gene3D" id="3.90.1030.20">
    <property type="entry name" value="DNA polymerase delta, p66 (Cdc27) subunit, wHTH domain"/>
    <property type="match status" value="1"/>
</dbReference>
<dbReference type="Proteomes" id="UP001194696">
    <property type="component" value="Unassembled WGS sequence"/>
</dbReference>
<keyword evidence="7" id="KW-1185">Reference proteome</keyword>
<comment type="subcellular location">
    <subcellularLocation>
        <location evidence="1">Nucleus</location>
    </subcellularLocation>
</comment>
<accession>A0ABQ7JTQ0</accession>
<feature type="region of interest" description="Disordered" evidence="5">
    <location>
        <begin position="240"/>
        <end position="342"/>
    </location>
</feature>
<dbReference type="PANTHER" id="PTHR17598:SF13">
    <property type="entry name" value="DNA POLYMERASE DELTA SUBUNIT 3"/>
    <property type="match status" value="1"/>
</dbReference>
<evidence type="ECO:0000256" key="2">
    <source>
        <dbReference type="ARBA" id="ARBA00017589"/>
    </source>
</evidence>
<dbReference type="Pfam" id="PF09507">
    <property type="entry name" value="CDC27"/>
    <property type="match status" value="2"/>
</dbReference>
<evidence type="ECO:0000313" key="6">
    <source>
        <dbReference type="EMBL" id="KAG0284968.1"/>
    </source>
</evidence>
<dbReference type="InterPro" id="IPR041913">
    <property type="entry name" value="POLD3_sf"/>
</dbReference>
<feature type="compositionally biased region" description="Low complexity" evidence="5">
    <location>
        <begin position="170"/>
        <end position="215"/>
    </location>
</feature>
<evidence type="ECO:0000256" key="4">
    <source>
        <dbReference type="ARBA" id="ARBA00023242"/>
    </source>
</evidence>
<sequence>MEHQAMELLTTRVEDERQNVTYKWLSRSLGISVNTAKELMQVYLTTVGKDKVHGTYYLARQDPGTGNQYISLVSQEDINAAKKDTSVIGYHIYSLEPSPPKDLAILSAINSEATQLQKGKDVNLYRVVCNHNVVKAAPNSRSTPATSSSTSSSSAFATKPKLGAAVQSAPGLSGSKPGLKSASSAPAASSPTSLTSPAPSTNINDTTSKTAAKPAAKGSMMSFFGKASGSTTGETTIKAASAPTLSKPAATKASSTLNFKPASAGGAQQKRKADLMTGAAADRVSPRDTKSNEESEEEVDSEEERDRRLALSSRLDQDQGDVVEKSRSKTSNGKASPIDVESIKKRQRSARLLVVDDDDDLDAETVRAVAGRNEDDEESIETMSKEARAALNKEKETQRLALENMMLMDDATTTETGAVAELEDEDSAMIDVETLDQPDDSAERTTVTETINALGTITRRRRGIRAVTKRKTSRNERGYMVTEDIVVMEPFSEDEIIESPTPAPTRAEKPSADTASKGKSETGGPKKKAGGNQSLLNFFTKK</sequence>
<name>A0ABQ7JTQ0_9FUNG</name>
<feature type="compositionally biased region" description="Basic and acidic residues" evidence="5">
    <location>
        <begin position="506"/>
        <end position="520"/>
    </location>
</feature>
<protein>
    <recommendedName>
        <fullName evidence="2">DNA polymerase delta subunit 3</fullName>
    </recommendedName>
</protein>
<keyword evidence="3" id="KW-0235">DNA replication</keyword>
<dbReference type="EMBL" id="JAAAIM010000712">
    <property type="protein sequence ID" value="KAG0284968.1"/>
    <property type="molecule type" value="Genomic_DNA"/>
</dbReference>
<organism evidence="6 7">
    <name type="scientific">Linnemannia gamsii</name>
    <dbReference type="NCBI Taxonomy" id="64522"/>
    <lineage>
        <taxon>Eukaryota</taxon>
        <taxon>Fungi</taxon>
        <taxon>Fungi incertae sedis</taxon>
        <taxon>Mucoromycota</taxon>
        <taxon>Mortierellomycotina</taxon>
        <taxon>Mortierellomycetes</taxon>
        <taxon>Mortierellales</taxon>
        <taxon>Mortierellaceae</taxon>
        <taxon>Linnemannia</taxon>
    </lineage>
</organism>